<sequence>MEANLDLISTLPQEVLLHIVSFLPLKEAVRSSILSTSWKSLWTRNHVHLDIGSDGIAANHEGVTQVIGEILRSYSCPEMQKLCLEFSKTGNEPDKLTLLAAKGVDKELHLDFAEEQQATRTFHLKLEHPSNQLPEIPSFASLKILHLRAVSHLAENMLPAVFSKFVSLEYLKLENCIGLQCLDIKAGGSLKSFSVLDCPDMADLTLSAPNLRSFSYRGALPWIQLKNVDNLAYVMLDMADGLGQNEFDCEVLLSLLASLKDVEILSLSGWLLEWLCSAGVIFRQLEFRFSKLKELSWIESSIDKPRRDSMADFLDICPSLERLFINIDRGRKSFACPHFHQFWHEPYFGMDYTTLKSSSSQAKHLKFVKLAGCSNQEDELHLLDILLKKSVVLQSMIVASAANHSWQVVKIPLSQLRLTTRRRTKQIATRLSPNKDCYFGFIEEENRSLSPFHELRRMT</sequence>
<name>A0AA88RM34_9ASTE</name>
<dbReference type="InterPro" id="IPR055357">
    <property type="entry name" value="LRR_At1g61320_AtMIF1"/>
</dbReference>
<feature type="domain" description="F-box" evidence="1">
    <location>
        <begin position="5"/>
        <end position="51"/>
    </location>
</feature>
<dbReference type="InterPro" id="IPR053781">
    <property type="entry name" value="F-box_AtFBL13-like"/>
</dbReference>
<evidence type="ECO:0000313" key="3">
    <source>
        <dbReference type="Proteomes" id="UP001187471"/>
    </source>
</evidence>
<dbReference type="CDD" id="cd22160">
    <property type="entry name" value="F-box_AtFBL13-like"/>
    <property type="match status" value="1"/>
</dbReference>
<accession>A0AA88RM34</accession>
<dbReference type="InterPro" id="IPR001810">
    <property type="entry name" value="F-box_dom"/>
</dbReference>
<dbReference type="Pfam" id="PF23622">
    <property type="entry name" value="LRR_At1g61320_AtMIF1"/>
    <property type="match status" value="1"/>
</dbReference>
<dbReference type="InterPro" id="IPR053772">
    <property type="entry name" value="At1g61320/At1g61330-like"/>
</dbReference>
<reference evidence="2" key="1">
    <citation type="submission" date="2022-12" db="EMBL/GenBank/DDBJ databases">
        <title>Draft genome assemblies for two species of Escallonia (Escalloniales).</title>
        <authorList>
            <person name="Chanderbali A."/>
            <person name="Dervinis C."/>
            <person name="Anghel I."/>
            <person name="Soltis D."/>
            <person name="Soltis P."/>
            <person name="Zapata F."/>
        </authorList>
    </citation>
    <scope>NUCLEOTIDE SEQUENCE</scope>
    <source>
        <strain evidence="2">UCBG92.1500</strain>
        <tissue evidence="2">Leaf</tissue>
    </source>
</reference>
<dbReference type="PROSITE" id="PS50181">
    <property type="entry name" value="FBOX"/>
    <property type="match status" value="1"/>
</dbReference>
<comment type="caution">
    <text evidence="2">The sequence shown here is derived from an EMBL/GenBank/DDBJ whole genome shotgun (WGS) entry which is preliminary data.</text>
</comment>
<dbReference type="Proteomes" id="UP001187471">
    <property type="component" value="Unassembled WGS sequence"/>
</dbReference>
<dbReference type="Gene3D" id="3.80.10.10">
    <property type="entry name" value="Ribonuclease Inhibitor"/>
    <property type="match status" value="1"/>
</dbReference>
<keyword evidence="3" id="KW-1185">Reference proteome</keyword>
<protein>
    <recommendedName>
        <fullName evidence="1">F-box domain-containing protein</fullName>
    </recommendedName>
</protein>
<dbReference type="EMBL" id="JAVXUO010002059">
    <property type="protein sequence ID" value="KAK2976570.1"/>
    <property type="molecule type" value="Genomic_DNA"/>
</dbReference>
<organism evidence="2 3">
    <name type="scientific">Escallonia rubra</name>
    <dbReference type="NCBI Taxonomy" id="112253"/>
    <lineage>
        <taxon>Eukaryota</taxon>
        <taxon>Viridiplantae</taxon>
        <taxon>Streptophyta</taxon>
        <taxon>Embryophyta</taxon>
        <taxon>Tracheophyta</taxon>
        <taxon>Spermatophyta</taxon>
        <taxon>Magnoliopsida</taxon>
        <taxon>eudicotyledons</taxon>
        <taxon>Gunneridae</taxon>
        <taxon>Pentapetalae</taxon>
        <taxon>asterids</taxon>
        <taxon>campanulids</taxon>
        <taxon>Escalloniales</taxon>
        <taxon>Escalloniaceae</taxon>
        <taxon>Escallonia</taxon>
    </lineage>
</organism>
<dbReference type="InterPro" id="IPR032675">
    <property type="entry name" value="LRR_dom_sf"/>
</dbReference>
<proteinExistence type="predicted"/>
<dbReference type="SUPFAM" id="SSF52047">
    <property type="entry name" value="RNI-like"/>
    <property type="match status" value="1"/>
</dbReference>
<dbReference type="PANTHER" id="PTHR34145:SF53">
    <property type="entry name" value="LEUCINE-RICH REPEAT DOMAIN SUPERFAMILY"/>
    <property type="match status" value="1"/>
</dbReference>
<evidence type="ECO:0000259" key="1">
    <source>
        <dbReference type="PROSITE" id="PS50181"/>
    </source>
</evidence>
<dbReference type="AlphaFoldDB" id="A0AA88RM34"/>
<dbReference type="SUPFAM" id="SSF81383">
    <property type="entry name" value="F-box domain"/>
    <property type="match status" value="1"/>
</dbReference>
<dbReference type="Gene3D" id="1.20.1280.50">
    <property type="match status" value="1"/>
</dbReference>
<dbReference type="Pfam" id="PF00646">
    <property type="entry name" value="F-box"/>
    <property type="match status" value="1"/>
</dbReference>
<dbReference type="SMART" id="SM00256">
    <property type="entry name" value="FBOX"/>
    <property type="match status" value="1"/>
</dbReference>
<gene>
    <name evidence="2" type="ORF">RJ640_024191</name>
</gene>
<evidence type="ECO:0000313" key="2">
    <source>
        <dbReference type="EMBL" id="KAK2976570.1"/>
    </source>
</evidence>
<dbReference type="PANTHER" id="PTHR34145">
    <property type="entry name" value="OS02G0105600 PROTEIN"/>
    <property type="match status" value="1"/>
</dbReference>
<dbReference type="InterPro" id="IPR036047">
    <property type="entry name" value="F-box-like_dom_sf"/>
</dbReference>